<sequence length="174" mass="18244">MSSRILWTAVGVLSILAGILAFANPLAATLTVEQLAGWAFLIIGILELVTVFQERDWAGRIWAILLGAAFILLGIVLLARPLEGIVALTLTVASLFLAAGILRVVLAFSLKGTNAFWLILVSGFLAILLGLIILANFPASVASALGILLAIELISNGVSMLALSWTRPQSPATA</sequence>
<evidence type="ECO:0000313" key="2">
    <source>
        <dbReference type="EMBL" id="MBK4216229.1"/>
    </source>
</evidence>
<feature type="transmembrane region" description="Helical" evidence="1">
    <location>
        <begin position="31"/>
        <end position="49"/>
    </location>
</feature>
<keyword evidence="1" id="KW-0812">Transmembrane</keyword>
<feature type="transmembrane region" description="Helical" evidence="1">
    <location>
        <begin position="61"/>
        <end position="79"/>
    </location>
</feature>
<evidence type="ECO:0000256" key="1">
    <source>
        <dbReference type="SAM" id="Phobius"/>
    </source>
</evidence>
<feature type="transmembrane region" description="Helical" evidence="1">
    <location>
        <begin position="115"/>
        <end position="135"/>
    </location>
</feature>
<dbReference type="Proteomes" id="UP000640485">
    <property type="component" value="Unassembled WGS sequence"/>
</dbReference>
<dbReference type="PANTHER" id="PTHR34989:SF1">
    <property type="entry name" value="PROTEIN HDED"/>
    <property type="match status" value="1"/>
</dbReference>
<dbReference type="Pfam" id="PF03729">
    <property type="entry name" value="DUF308"/>
    <property type="match status" value="1"/>
</dbReference>
<dbReference type="RefSeq" id="WP_200685928.1">
    <property type="nucleotide sequence ID" value="NZ_JAEPRQ010000003.1"/>
</dbReference>
<dbReference type="AlphaFoldDB" id="A0A934SJE6"/>
<accession>A0A934SJE6</accession>
<keyword evidence="3" id="KW-1185">Reference proteome</keyword>
<dbReference type="InterPro" id="IPR005325">
    <property type="entry name" value="DUF308_memb"/>
</dbReference>
<dbReference type="EMBL" id="JAEPRQ010000003">
    <property type="protein sequence ID" value="MBK4216229.1"/>
    <property type="molecule type" value="Genomic_DNA"/>
</dbReference>
<evidence type="ECO:0000313" key="3">
    <source>
        <dbReference type="Proteomes" id="UP000640485"/>
    </source>
</evidence>
<organism evidence="2 3">
    <name type="scientific">Paracoccus caeni</name>
    <dbReference type="NCBI Taxonomy" id="657651"/>
    <lineage>
        <taxon>Bacteria</taxon>
        <taxon>Pseudomonadati</taxon>
        <taxon>Pseudomonadota</taxon>
        <taxon>Alphaproteobacteria</taxon>
        <taxon>Rhodobacterales</taxon>
        <taxon>Paracoccaceae</taxon>
        <taxon>Paracoccus</taxon>
    </lineage>
</organism>
<reference evidence="2" key="1">
    <citation type="submission" date="2021-01" db="EMBL/GenBank/DDBJ databases">
        <title>Paracoccus amoyensis sp. nov., isolated from the surface seawater along the coast of Xiamen Island, China.</title>
        <authorList>
            <person name="Lyu L."/>
        </authorList>
    </citation>
    <scope>NUCLEOTIDE SEQUENCE</scope>
    <source>
        <strain evidence="2">MJ17</strain>
    </source>
</reference>
<dbReference type="PANTHER" id="PTHR34989">
    <property type="entry name" value="PROTEIN HDED"/>
    <property type="match status" value="1"/>
</dbReference>
<keyword evidence="1" id="KW-0472">Membrane</keyword>
<protein>
    <submittedName>
        <fullName evidence="2">DUF308 domain-containing protein</fullName>
    </submittedName>
</protein>
<keyword evidence="1" id="KW-1133">Transmembrane helix</keyword>
<feature type="transmembrane region" description="Helical" evidence="1">
    <location>
        <begin position="141"/>
        <end position="163"/>
    </location>
</feature>
<comment type="caution">
    <text evidence="2">The sequence shown here is derived from an EMBL/GenBank/DDBJ whole genome shotgun (WGS) entry which is preliminary data.</text>
</comment>
<proteinExistence type="predicted"/>
<dbReference type="InterPro" id="IPR052712">
    <property type="entry name" value="Acid_resist_chaperone_HdeD"/>
</dbReference>
<feature type="transmembrane region" description="Helical" evidence="1">
    <location>
        <begin position="85"/>
        <end position="108"/>
    </location>
</feature>
<name>A0A934SJE6_9RHOB</name>
<gene>
    <name evidence="2" type="ORF">JJJ17_09860</name>
</gene>
<dbReference type="GO" id="GO:0005886">
    <property type="term" value="C:plasma membrane"/>
    <property type="evidence" value="ECO:0007669"/>
    <property type="project" value="TreeGrafter"/>
</dbReference>